<dbReference type="PIRSF" id="PIRSF000124">
    <property type="entry name" value="UDPglc_GDPman_dh"/>
    <property type="match status" value="1"/>
</dbReference>
<dbReference type="InterPro" id="IPR028359">
    <property type="entry name" value="UDP_ManNAc/GlcNAc_DH"/>
</dbReference>
<dbReference type="InterPro" id="IPR046342">
    <property type="entry name" value="CBS_dom_sf"/>
</dbReference>
<sequence>MQNKKIQKISVPPTATIRAAMEVMTRSPRLDAAVPAGIVLVTDAARHLLGVVTDGDFRRAIEHGATLEHPVAVAMNAKPFVIVGRLPTAEILELTIAKIRREKWRRDKIRHIIMVDERRRVLDVIYFFDIWRNSEIRFRQIGMVGLGYVGLTLAAALADRGFHVRGFDADASVRATLRRGIPHFYELGLPELLRDHVGRRLEVVNGFDTASRCDMYIIAVGTPVGADHKPVFGPLEAAARTVGRVLKQGDMVMLRSTVPVGTTRRVVMPILERTSGLAAGRDFFVAFAPERTVEGRALEELKRLPQVIGGVDRTSAEIAANIFNAITSYSIILDTLEEAELVKLVNNTYRDVMFAYANELSLIAARWGIDTHKVIAAANRDYGRSQVPMPSPGVGGYCLKKDPFIFIASAREKGYTPILASGARRISDVMVDALAERIFQFLRARKRPIKGSRVCLIGLAFKGEPVTSDLRGSTAIDLARMLIRRGVRVRGYDPAVNPRAVRRFRIQYATGAAAAVRGVDAAVVMNNNPAWKNLPIRRLLARTKRPSLFMDGWGIYAPEEIAKVKHISYQRL</sequence>
<dbReference type="Pfam" id="PF00571">
    <property type="entry name" value="CBS"/>
    <property type="match status" value="1"/>
</dbReference>
<dbReference type="GO" id="GO:0016628">
    <property type="term" value="F:oxidoreductase activity, acting on the CH-CH group of donors, NAD or NADP as acceptor"/>
    <property type="evidence" value="ECO:0007669"/>
    <property type="project" value="InterPro"/>
</dbReference>
<dbReference type="SUPFAM" id="SSF51735">
    <property type="entry name" value="NAD(P)-binding Rossmann-fold domains"/>
    <property type="match status" value="1"/>
</dbReference>
<dbReference type="EMBL" id="MHQT01000036">
    <property type="protein sequence ID" value="OHA08688.1"/>
    <property type="molecule type" value="Genomic_DNA"/>
</dbReference>
<dbReference type="SUPFAM" id="SSF54631">
    <property type="entry name" value="CBS-domain pair"/>
    <property type="match status" value="1"/>
</dbReference>
<evidence type="ECO:0000313" key="7">
    <source>
        <dbReference type="EMBL" id="OHA08688.1"/>
    </source>
</evidence>
<dbReference type="Gene3D" id="3.40.50.720">
    <property type="entry name" value="NAD(P)-binding Rossmann-like Domain"/>
    <property type="match status" value="2"/>
</dbReference>
<dbReference type="NCBIfam" id="TIGR03026">
    <property type="entry name" value="NDP-sugDHase"/>
    <property type="match status" value="1"/>
</dbReference>
<comment type="caution">
    <text evidence="7">The sequence shown here is derived from an EMBL/GenBank/DDBJ whole genome shotgun (WGS) entry which is preliminary data.</text>
</comment>
<dbReference type="InterPro" id="IPR001732">
    <property type="entry name" value="UDP-Glc/GDP-Man_DH_N"/>
</dbReference>
<dbReference type="InterPro" id="IPR008927">
    <property type="entry name" value="6-PGluconate_DH-like_C_sf"/>
</dbReference>
<keyword evidence="5" id="KW-1133">Transmembrane helix</keyword>
<dbReference type="Proteomes" id="UP000178977">
    <property type="component" value="Unassembled WGS sequence"/>
</dbReference>
<dbReference type="Pfam" id="PF00984">
    <property type="entry name" value="UDPG_MGDP_dh"/>
    <property type="match status" value="1"/>
</dbReference>
<dbReference type="GO" id="GO:0016616">
    <property type="term" value="F:oxidoreductase activity, acting on the CH-OH group of donors, NAD or NADP as acceptor"/>
    <property type="evidence" value="ECO:0007669"/>
    <property type="project" value="InterPro"/>
</dbReference>
<dbReference type="PANTHER" id="PTHR43491:SF2">
    <property type="entry name" value="UDP-N-ACETYL-D-MANNOSAMINE DEHYDROGENASE"/>
    <property type="match status" value="1"/>
</dbReference>
<evidence type="ECO:0000313" key="8">
    <source>
        <dbReference type="Proteomes" id="UP000178977"/>
    </source>
</evidence>
<dbReference type="InterPro" id="IPR036291">
    <property type="entry name" value="NAD(P)-bd_dom_sf"/>
</dbReference>
<gene>
    <name evidence="7" type="ORF">A3A44_00725</name>
</gene>
<accession>A0A1G2LAN8</accession>
<dbReference type="InterPro" id="IPR017476">
    <property type="entry name" value="UDP-Glc/GDP-Man"/>
</dbReference>
<dbReference type="Pfam" id="PF03721">
    <property type="entry name" value="UDPG_MGDP_dh_N"/>
    <property type="match status" value="1"/>
</dbReference>
<keyword evidence="5" id="KW-0812">Transmembrane</keyword>
<keyword evidence="3" id="KW-0520">NAD</keyword>
<dbReference type="InterPro" id="IPR014027">
    <property type="entry name" value="UDP-Glc/GDP-Man_DH_C"/>
</dbReference>
<dbReference type="Gene3D" id="3.10.580.10">
    <property type="entry name" value="CBS-domain"/>
    <property type="match status" value="1"/>
</dbReference>
<evidence type="ECO:0000256" key="4">
    <source>
        <dbReference type="PROSITE-ProRule" id="PRU00703"/>
    </source>
</evidence>
<keyword evidence="2" id="KW-0560">Oxidoreductase</keyword>
<feature type="transmembrane region" description="Helical" evidence="5">
    <location>
        <begin position="141"/>
        <end position="158"/>
    </location>
</feature>
<proteinExistence type="inferred from homology"/>
<dbReference type="AlphaFoldDB" id="A0A1G2LAN8"/>
<feature type="domain" description="CBS" evidence="6">
    <location>
        <begin position="1"/>
        <end position="67"/>
    </location>
</feature>
<dbReference type="SUPFAM" id="SSF52413">
    <property type="entry name" value="UDP-glucose/GDP-mannose dehydrogenase C-terminal domain"/>
    <property type="match status" value="1"/>
</dbReference>
<name>A0A1G2LAN8_9BACT</name>
<dbReference type="GO" id="GO:0000271">
    <property type="term" value="P:polysaccharide biosynthetic process"/>
    <property type="evidence" value="ECO:0007669"/>
    <property type="project" value="InterPro"/>
</dbReference>
<dbReference type="PIRSF" id="PIRSF500136">
    <property type="entry name" value="UDP_ManNAc_DH"/>
    <property type="match status" value="1"/>
</dbReference>
<dbReference type="Pfam" id="PF03720">
    <property type="entry name" value="UDPG_MGDP_dh_C"/>
    <property type="match status" value="1"/>
</dbReference>
<evidence type="ECO:0000259" key="6">
    <source>
        <dbReference type="PROSITE" id="PS51371"/>
    </source>
</evidence>
<dbReference type="InterPro" id="IPR036220">
    <property type="entry name" value="UDP-Glc/GDP-Man_DH_C_sf"/>
</dbReference>
<dbReference type="SUPFAM" id="SSF48179">
    <property type="entry name" value="6-phosphogluconate dehydrogenase C-terminal domain-like"/>
    <property type="match status" value="1"/>
</dbReference>
<dbReference type="InterPro" id="IPR014026">
    <property type="entry name" value="UDP-Glc/GDP-Man_DH_dimer"/>
</dbReference>
<dbReference type="PANTHER" id="PTHR43491">
    <property type="entry name" value="UDP-N-ACETYL-D-MANNOSAMINE DEHYDROGENASE"/>
    <property type="match status" value="1"/>
</dbReference>
<evidence type="ECO:0000256" key="3">
    <source>
        <dbReference type="ARBA" id="ARBA00023027"/>
    </source>
</evidence>
<dbReference type="InterPro" id="IPR000644">
    <property type="entry name" value="CBS_dom"/>
</dbReference>
<dbReference type="SMART" id="SM00984">
    <property type="entry name" value="UDPG_MGDP_dh_C"/>
    <property type="match status" value="1"/>
</dbReference>
<protein>
    <recommendedName>
        <fullName evidence="6">CBS domain-containing protein</fullName>
    </recommendedName>
</protein>
<keyword evidence="4" id="KW-0129">CBS domain</keyword>
<reference evidence="7 8" key="1">
    <citation type="journal article" date="2016" name="Nat. Commun.">
        <title>Thousands of microbial genomes shed light on interconnected biogeochemical processes in an aquifer system.</title>
        <authorList>
            <person name="Anantharaman K."/>
            <person name="Brown C.T."/>
            <person name="Hug L.A."/>
            <person name="Sharon I."/>
            <person name="Castelle C.J."/>
            <person name="Probst A.J."/>
            <person name="Thomas B.C."/>
            <person name="Singh A."/>
            <person name="Wilkins M.J."/>
            <person name="Karaoz U."/>
            <person name="Brodie E.L."/>
            <person name="Williams K.H."/>
            <person name="Hubbard S.S."/>
            <person name="Banfield J.F."/>
        </authorList>
    </citation>
    <scope>NUCLEOTIDE SEQUENCE [LARGE SCALE GENOMIC DNA]</scope>
</reference>
<keyword evidence="5" id="KW-0472">Membrane</keyword>
<evidence type="ECO:0000256" key="5">
    <source>
        <dbReference type="SAM" id="Phobius"/>
    </source>
</evidence>
<comment type="similarity">
    <text evidence="1">Belongs to the UDP-glucose/GDP-mannose dehydrogenase family.</text>
</comment>
<dbReference type="PROSITE" id="PS51371">
    <property type="entry name" value="CBS"/>
    <property type="match status" value="1"/>
</dbReference>
<evidence type="ECO:0000256" key="2">
    <source>
        <dbReference type="ARBA" id="ARBA00023002"/>
    </source>
</evidence>
<organism evidence="7 8">
    <name type="scientific">Candidatus Sungbacteria bacterium RIFCSPLOWO2_01_FULL_60_25</name>
    <dbReference type="NCBI Taxonomy" id="1802281"/>
    <lineage>
        <taxon>Bacteria</taxon>
        <taxon>Candidatus Sungiibacteriota</taxon>
    </lineage>
</organism>
<dbReference type="STRING" id="1802281.A3A44_00725"/>
<evidence type="ECO:0000256" key="1">
    <source>
        <dbReference type="ARBA" id="ARBA00006601"/>
    </source>
</evidence>
<dbReference type="GO" id="GO:0051287">
    <property type="term" value="F:NAD binding"/>
    <property type="evidence" value="ECO:0007669"/>
    <property type="project" value="InterPro"/>
</dbReference>